<organism evidence="1 2">
    <name type="scientific">Sphaerodactylus townsendi</name>
    <dbReference type="NCBI Taxonomy" id="933632"/>
    <lineage>
        <taxon>Eukaryota</taxon>
        <taxon>Metazoa</taxon>
        <taxon>Chordata</taxon>
        <taxon>Craniata</taxon>
        <taxon>Vertebrata</taxon>
        <taxon>Euteleostomi</taxon>
        <taxon>Lepidosauria</taxon>
        <taxon>Squamata</taxon>
        <taxon>Bifurcata</taxon>
        <taxon>Gekkota</taxon>
        <taxon>Sphaerodactylidae</taxon>
        <taxon>Sphaerodactylus</taxon>
    </lineage>
</organism>
<proteinExistence type="predicted"/>
<protein>
    <submittedName>
        <fullName evidence="1">Uncharacterized protein</fullName>
    </submittedName>
</protein>
<name>A0ACB8G582_9SAUR</name>
<gene>
    <name evidence="1" type="ORF">K3G42_031851</name>
</gene>
<accession>A0ACB8G582</accession>
<sequence length="98" mass="10595">MELRGELTGRDGLKHPLRVGCHPPGDLRSLLSGLGQLKEQVSALLGPLVEQERGNVGTRAGTGDEEDTDEQEEDEEENHINAKACPDGPPLKRTKTLS</sequence>
<dbReference type="EMBL" id="CM037615">
    <property type="protein sequence ID" value="KAH8014804.1"/>
    <property type="molecule type" value="Genomic_DNA"/>
</dbReference>
<reference evidence="1" key="1">
    <citation type="submission" date="2021-08" db="EMBL/GenBank/DDBJ databases">
        <title>The first chromosome-level gecko genome reveals the dynamic sex chromosomes of Neotropical dwarf geckos (Sphaerodactylidae: Sphaerodactylus).</title>
        <authorList>
            <person name="Pinto B.J."/>
            <person name="Keating S.E."/>
            <person name="Gamble T."/>
        </authorList>
    </citation>
    <scope>NUCLEOTIDE SEQUENCE</scope>
    <source>
        <strain evidence="1">TG3544</strain>
    </source>
</reference>
<keyword evidence="2" id="KW-1185">Reference proteome</keyword>
<evidence type="ECO:0000313" key="1">
    <source>
        <dbReference type="EMBL" id="KAH8014804.1"/>
    </source>
</evidence>
<comment type="caution">
    <text evidence="1">The sequence shown here is derived from an EMBL/GenBank/DDBJ whole genome shotgun (WGS) entry which is preliminary data.</text>
</comment>
<evidence type="ECO:0000313" key="2">
    <source>
        <dbReference type="Proteomes" id="UP000827872"/>
    </source>
</evidence>
<dbReference type="Proteomes" id="UP000827872">
    <property type="component" value="Linkage Group LG02"/>
</dbReference>